<feature type="region of interest" description="Disordered" evidence="1">
    <location>
        <begin position="30"/>
        <end position="49"/>
    </location>
</feature>
<evidence type="ECO:0000256" key="1">
    <source>
        <dbReference type="SAM" id="MobiDB-lite"/>
    </source>
</evidence>
<feature type="compositionally biased region" description="Basic and acidic residues" evidence="1">
    <location>
        <begin position="30"/>
        <end position="40"/>
    </location>
</feature>
<evidence type="ECO:0000313" key="3">
    <source>
        <dbReference type="Proteomes" id="UP001153069"/>
    </source>
</evidence>
<dbReference type="AlphaFoldDB" id="A0A9N8D9H2"/>
<sequence>MTTEVEANPSHYPDSNNLHCGSFLEYHTSELNRGEKESSTRRRRLSQSEIDEQALRHRLLLSHQEASSQDALGRIVSDKNEWGKFHRALRERRSLCSTHAAIQQCINTVVEEQAKQMEDKEDQEGSSPSNSSNSYEEDEQLRFIEIYRKAMELSTGSHVVEEGSWTV</sequence>
<dbReference type="EMBL" id="CAICTM010000023">
    <property type="protein sequence ID" value="CAB9497670.1"/>
    <property type="molecule type" value="Genomic_DNA"/>
</dbReference>
<name>A0A9N8D9H2_9STRA</name>
<comment type="caution">
    <text evidence="2">The sequence shown here is derived from an EMBL/GenBank/DDBJ whole genome shotgun (WGS) entry which is preliminary data.</text>
</comment>
<proteinExistence type="predicted"/>
<gene>
    <name evidence="2" type="ORF">SEMRO_23_G016140.1</name>
</gene>
<keyword evidence="3" id="KW-1185">Reference proteome</keyword>
<evidence type="ECO:0000313" key="2">
    <source>
        <dbReference type="EMBL" id="CAB9497670.1"/>
    </source>
</evidence>
<protein>
    <submittedName>
        <fullName evidence="2">Uncharacterized protein</fullName>
    </submittedName>
</protein>
<feature type="region of interest" description="Disordered" evidence="1">
    <location>
        <begin position="114"/>
        <end position="138"/>
    </location>
</feature>
<dbReference type="Proteomes" id="UP001153069">
    <property type="component" value="Unassembled WGS sequence"/>
</dbReference>
<reference evidence="2" key="1">
    <citation type="submission" date="2020-06" db="EMBL/GenBank/DDBJ databases">
        <authorList>
            <consortium name="Plant Systems Biology data submission"/>
        </authorList>
    </citation>
    <scope>NUCLEOTIDE SEQUENCE</scope>
    <source>
        <strain evidence="2">D6</strain>
    </source>
</reference>
<organism evidence="2 3">
    <name type="scientific">Seminavis robusta</name>
    <dbReference type="NCBI Taxonomy" id="568900"/>
    <lineage>
        <taxon>Eukaryota</taxon>
        <taxon>Sar</taxon>
        <taxon>Stramenopiles</taxon>
        <taxon>Ochrophyta</taxon>
        <taxon>Bacillariophyta</taxon>
        <taxon>Bacillariophyceae</taxon>
        <taxon>Bacillariophycidae</taxon>
        <taxon>Naviculales</taxon>
        <taxon>Naviculaceae</taxon>
        <taxon>Seminavis</taxon>
    </lineage>
</organism>
<accession>A0A9N8D9H2</accession>